<dbReference type="AlphaFoldDB" id="A0A4S2MR49"/>
<reference evidence="2 3" key="1">
    <citation type="submission" date="2019-04" db="EMBL/GenBank/DDBJ databases">
        <title>Comparative genomics and transcriptomics to analyze fruiting body development in filamentous ascomycetes.</title>
        <authorList>
            <consortium name="DOE Joint Genome Institute"/>
            <person name="Lutkenhaus R."/>
            <person name="Traeger S."/>
            <person name="Breuer J."/>
            <person name="Kuo A."/>
            <person name="Lipzen A."/>
            <person name="Pangilinan J."/>
            <person name="Dilworth D."/>
            <person name="Sandor L."/>
            <person name="Poggeler S."/>
            <person name="Barry K."/>
            <person name="Grigoriev I.V."/>
            <person name="Nowrousian M."/>
        </authorList>
    </citation>
    <scope>NUCLEOTIDE SEQUENCE [LARGE SCALE GENOMIC DNA]</scope>
    <source>
        <strain evidence="2 3">CBS 389.68</strain>
    </source>
</reference>
<gene>
    <name evidence="2" type="ORF">EX30DRAFT_166815</name>
</gene>
<evidence type="ECO:0000313" key="3">
    <source>
        <dbReference type="Proteomes" id="UP000298138"/>
    </source>
</evidence>
<name>A0A4S2MR49_9PEZI</name>
<feature type="region of interest" description="Disordered" evidence="1">
    <location>
        <begin position="1"/>
        <end position="24"/>
    </location>
</feature>
<proteinExistence type="predicted"/>
<protein>
    <submittedName>
        <fullName evidence="2">Uncharacterized protein</fullName>
    </submittedName>
</protein>
<dbReference type="EMBL" id="ML220145">
    <property type="protein sequence ID" value="TGZ78109.1"/>
    <property type="molecule type" value="Genomic_DNA"/>
</dbReference>
<dbReference type="InParanoid" id="A0A4S2MR49"/>
<evidence type="ECO:0000256" key="1">
    <source>
        <dbReference type="SAM" id="MobiDB-lite"/>
    </source>
</evidence>
<feature type="compositionally biased region" description="Basic residues" evidence="1">
    <location>
        <begin position="13"/>
        <end position="24"/>
    </location>
</feature>
<evidence type="ECO:0000313" key="2">
    <source>
        <dbReference type="EMBL" id="TGZ78109.1"/>
    </source>
</evidence>
<sequence>MWGGDTTSERMRGGRRRRRRRRRRDRWRRRRVKRRCGVVRDEREATTTGSKRGVGAVECSSHAAKANRFVDRECWCGLGVSRWWFCGVLGGG</sequence>
<dbReference type="Proteomes" id="UP000298138">
    <property type="component" value="Unassembled WGS sequence"/>
</dbReference>
<keyword evidence="3" id="KW-1185">Reference proteome</keyword>
<organism evidence="2 3">
    <name type="scientific">Ascodesmis nigricans</name>
    <dbReference type="NCBI Taxonomy" id="341454"/>
    <lineage>
        <taxon>Eukaryota</taxon>
        <taxon>Fungi</taxon>
        <taxon>Dikarya</taxon>
        <taxon>Ascomycota</taxon>
        <taxon>Pezizomycotina</taxon>
        <taxon>Pezizomycetes</taxon>
        <taxon>Pezizales</taxon>
        <taxon>Ascodesmidaceae</taxon>
        <taxon>Ascodesmis</taxon>
    </lineage>
</organism>
<accession>A0A4S2MR49</accession>